<evidence type="ECO:0000256" key="1">
    <source>
        <dbReference type="ARBA" id="ARBA00001961"/>
    </source>
</evidence>
<dbReference type="Pfam" id="PF02668">
    <property type="entry name" value="TauD"/>
    <property type="match status" value="1"/>
</dbReference>
<comment type="cofactor">
    <cofactor evidence="1">
        <name>L-ascorbate</name>
        <dbReference type="ChEBI" id="CHEBI:38290"/>
    </cofactor>
</comment>
<protein>
    <recommendedName>
        <fullName evidence="5">TauD/TfdA-like domain-containing protein</fullName>
    </recommendedName>
</protein>
<sequence>MTFKDTAYTTDAIGAHTDNTYFTDPSRLQMFHLLSHTEGEGGASLLVDGFLAAKTMLKEKPHLLHSLTKVPQPFHASGNEDVCITPLSQAPVLSVRPGTRQLYQIRWNNYDRAAKTDWTYDQQQRWYEAARYWNSIIQRPELERWMQLEPGTALIFDNWRMLHGRTAFTGKRRMCGGYINNDDFLSRLRLLKFGRESVLNNIGNTTLKRQNPNIWI</sequence>
<evidence type="ECO:0000313" key="6">
    <source>
        <dbReference type="EMBL" id="TQB76831.1"/>
    </source>
</evidence>
<dbReference type="STRING" id="5098.A0A507R6U6"/>
<keyword evidence="4" id="KW-0560">Oxidoreductase</keyword>
<dbReference type="GO" id="GO:0005739">
    <property type="term" value="C:mitochondrion"/>
    <property type="evidence" value="ECO:0007669"/>
    <property type="project" value="TreeGrafter"/>
</dbReference>
<evidence type="ECO:0000256" key="2">
    <source>
        <dbReference type="ARBA" id="ARBA00005022"/>
    </source>
</evidence>
<dbReference type="PANTHER" id="PTHR10696">
    <property type="entry name" value="GAMMA-BUTYROBETAINE HYDROXYLASE-RELATED"/>
    <property type="match status" value="1"/>
</dbReference>
<organism evidence="6 7">
    <name type="scientific">Monascus purpureus</name>
    <name type="common">Red mold</name>
    <name type="synonym">Monascus anka</name>
    <dbReference type="NCBI Taxonomy" id="5098"/>
    <lineage>
        <taxon>Eukaryota</taxon>
        <taxon>Fungi</taxon>
        <taxon>Dikarya</taxon>
        <taxon>Ascomycota</taxon>
        <taxon>Pezizomycotina</taxon>
        <taxon>Eurotiomycetes</taxon>
        <taxon>Eurotiomycetidae</taxon>
        <taxon>Eurotiales</taxon>
        <taxon>Aspergillaceae</taxon>
        <taxon>Monascus</taxon>
    </lineage>
</organism>
<proteinExistence type="predicted"/>
<dbReference type="Gene3D" id="3.60.130.10">
    <property type="entry name" value="Clavaminate synthase-like"/>
    <property type="match status" value="1"/>
</dbReference>
<evidence type="ECO:0000256" key="4">
    <source>
        <dbReference type="ARBA" id="ARBA00023002"/>
    </source>
</evidence>
<gene>
    <name evidence="6" type="ORF">MPDQ_006608</name>
</gene>
<evidence type="ECO:0000259" key="5">
    <source>
        <dbReference type="Pfam" id="PF02668"/>
    </source>
</evidence>
<comment type="pathway">
    <text evidence="2">Amine and polyamine biosynthesis; carnitine biosynthesis.</text>
</comment>
<dbReference type="PANTHER" id="PTHR10696:SF51">
    <property type="entry name" value="TRIMETHYLLYSINE DIOXYGENASE, MITOCHONDRIAL"/>
    <property type="match status" value="1"/>
</dbReference>
<comment type="caution">
    <text evidence="6">The sequence shown here is derived from an EMBL/GenBank/DDBJ whole genome shotgun (WGS) entry which is preliminary data.</text>
</comment>
<name>A0A507R6U6_MONPU</name>
<feature type="domain" description="TauD/TfdA-like" evidence="5">
    <location>
        <begin position="6"/>
        <end position="178"/>
    </location>
</feature>
<dbReference type="InterPro" id="IPR042098">
    <property type="entry name" value="TauD-like_sf"/>
</dbReference>
<dbReference type="GO" id="GO:0016491">
    <property type="term" value="F:oxidoreductase activity"/>
    <property type="evidence" value="ECO:0007669"/>
    <property type="project" value="UniProtKB-KW"/>
</dbReference>
<evidence type="ECO:0000313" key="7">
    <source>
        <dbReference type="Proteomes" id="UP000319663"/>
    </source>
</evidence>
<dbReference type="InterPro" id="IPR050411">
    <property type="entry name" value="AlphaKG_dependent_hydroxylases"/>
</dbReference>
<dbReference type="InterPro" id="IPR003819">
    <property type="entry name" value="TauD/TfdA-like"/>
</dbReference>
<dbReference type="GO" id="GO:0045329">
    <property type="term" value="P:carnitine biosynthetic process"/>
    <property type="evidence" value="ECO:0007669"/>
    <property type="project" value="UniProtKB-KW"/>
</dbReference>
<evidence type="ECO:0000256" key="3">
    <source>
        <dbReference type="ARBA" id="ARBA00022873"/>
    </source>
</evidence>
<keyword evidence="3" id="KW-0124">Carnitine biosynthesis</keyword>
<reference evidence="6 7" key="1">
    <citation type="submission" date="2019-06" db="EMBL/GenBank/DDBJ databases">
        <title>Wine fermentation using esterase from Monascus purpureus.</title>
        <authorList>
            <person name="Geng C."/>
            <person name="Zhang Y."/>
        </authorList>
    </citation>
    <scope>NUCLEOTIDE SEQUENCE [LARGE SCALE GENOMIC DNA]</scope>
    <source>
        <strain evidence="6">HQ1</strain>
    </source>
</reference>
<accession>A0A507R6U6</accession>
<dbReference type="EMBL" id="VIFY01000006">
    <property type="protein sequence ID" value="TQB76831.1"/>
    <property type="molecule type" value="Genomic_DNA"/>
</dbReference>
<dbReference type="AlphaFoldDB" id="A0A507R6U6"/>
<dbReference type="SUPFAM" id="SSF51197">
    <property type="entry name" value="Clavaminate synthase-like"/>
    <property type="match status" value="1"/>
</dbReference>
<keyword evidence="7" id="KW-1185">Reference proteome</keyword>
<dbReference type="Proteomes" id="UP000319663">
    <property type="component" value="Unassembled WGS sequence"/>
</dbReference>